<dbReference type="InterPro" id="IPR036915">
    <property type="entry name" value="Cyclin-like_sf"/>
</dbReference>
<comment type="similarity">
    <text evidence="1">Belongs to the cyclin family.</text>
</comment>
<dbReference type="PROSITE" id="PS50404">
    <property type="entry name" value="GST_NTER"/>
    <property type="match status" value="1"/>
</dbReference>
<dbReference type="PANTHER" id="PTHR43968:SF13">
    <property type="entry name" value="GLUTATHIONE TRANSFERASE OMEGA-1"/>
    <property type="match status" value="1"/>
</dbReference>
<dbReference type="Gene3D" id="3.40.30.10">
    <property type="entry name" value="Glutaredoxin"/>
    <property type="match status" value="1"/>
</dbReference>
<sequence length="611" mass="70267">MPAHPDSNVHPEATGPAKALVEKHREEQPLKLYAGWFFQRVWLALEEKQIPYQYIEVNPYNKPESLLSLNPRGLVPTLSCPTDPQPRPLYESTVILEYLEEAYPTHEPHLLPQDPYERARTRIWIDYVTSRIIPSFHRFLQYQPAEGDGAGCDTGLDKIRQEFLGLLKAWTKEMHPEGPFFLGSEVSLPDLVLAPWAVRLWVFDDFKSGGLGIPAKGQGGLDEEAWNRWRKWVSALENRKSIQETTSEKEHYLPIYKVQDCHEAMGVDRARDEQLRLLGVSWIASVRKALHLPVRTFNTAACYYHKFRLVHPHADYNYVDAAAAALLIACKIEDTLKKSREVVCAAYNLKLPTSEHLTPDDPVFEATSRSVIGLERLMLESFGFDFRTRHPQGFLLKISLEYGFTKDSDIYHVAYRISLDLYRTFVPLKQVATTMALSCLELSCRLFDHRCEPLETGEHYEKYNTKRAAIMETLLDMLELYTHNRTSTLIGRDFPEDRFLQIRISLNQEAKEKNLPRYLTCWDVLGIPKPDDLCDKQPIKPSDARGKQPDNVQRPLHPLTPVAANGDRRGESESGRDAPLRFILDPALAAEEKKQVSEYFKDETEEYEVEE</sequence>
<dbReference type="GeneID" id="81601264"/>
<proteinExistence type="inferred from homology"/>
<evidence type="ECO:0000313" key="5">
    <source>
        <dbReference type="EMBL" id="KAJ5443767.1"/>
    </source>
</evidence>
<evidence type="ECO:0000256" key="1">
    <source>
        <dbReference type="RuleBase" id="RU000383"/>
    </source>
</evidence>
<dbReference type="InterPro" id="IPR010987">
    <property type="entry name" value="Glutathione-S-Trfase_C-like"/>
</dbReference>
<dbReference type="Pfam" id="PF00134">
    <property type="entry name" value="Cyclin_N"/>
    <property type="match status" value="1"/>
</dbReference>
<dbReference type="RefSeq" id="XP_056763847.1">
    <property type="nucleotide sequence ID" value="XM_056911021.1"/>
</dbReference>
<dbReference type="InterPro" id="IPR013763">
    <property type="entry name" value="Cyclin-like_dom"/>
</dbReference>
<organism evidence="5 6">
    <name type="scientific">Penicillium daleae</name>
    <dbReference type="NCBI Taxonomy" id="63821"/>
    <lineage>
        <taxon>Eukaryota</taxon>
        <taxon>Fungi</taxon>
        <taxon>Dikarya</taxon>
        <taxon>Ascomycota</taxon>
        <taxon>Pezizomycotina</taxon>
        <taxon>Eurotiomycetes</taxon>
        <taxon>Eurotiomycetidae</taxon>
        <taxon>Eurotiales</taxon>
        <taxon>Aspergillaceae</taxon>
        <taxon>Penicillium</taxon>
    </lineage>
</organism>
<dbReference type="SUPFAM" id="SSF52833">
    <property type="entry name" value="Thioredoxin-like"/>
    <property type="match status" value="1"/>
</dbReference>
<comment type="caution">
    <text evidence="5">The sequence shown here is derived from an EMBL/GenBank/DDBJ whole genome shotgun (WGS) entry which is preliminary data.</text>
</comment>
<dbReference type="Proteomes" id="UP001213681">
    <property type="component" value="Unassembled WGS sequence"/>
</dbReference>
<keyword evidence="6" id="KW-1185">Reference proteome</keyword>
<dbReference type="SFLD" id="SFLDG00358">
    <property type="entry name" value="Main_(cytGST)"/>
    <property type="match status" value="1"/>
</dbReference>
<dbReference type="SUPFAM" id="SSF47954">
    <property type="entry name" value="Cyclin-like"/>
    <property type="match status" value="2"/>
</dbReference>
<reference evidence="5" key="1">
    <citation type="submission" date="2022-12" db="EMBL/GenBank/DDBJ databases">
        <authorList>
            <person name="Petersen C."/>
        </authorList>
    </citation>
    <scope>NUCLEOTIDE SEQUENCE</scope>
    <source>
        <strain evidence="5">IBT 16125</strain>
    </source>
</reference>
<protein>
    <submittedName>
        <fullName evidence="5">Glutathione S-transferase/chloride channelC-terminal</fullName>
    </submittedName>
</protein>
<dbReference type="AlphaFoldDB" id="A0AAD6C2E3"/>
<dbReference type="CDD" id="cd20546">
    <property type="entry name" value="CYCLIN_SpCG1C_ScCTK2-like_rpt2"/>
    <property type="match status" value="1"/>
</dbReference>
<evidence type="ECO:0000256" key="2">
    <source>
        <dbReference type="SAM" id="MobiDB-lite"/>
    </source>
</evidence>
<dbReference type="InterPro" id="IPR040079">
    <property type="entry name" value="Glutathione_S-Trfase"/>
</dbReference>
<dbReference type="Gene3D" id="1.20.1050.10">
    <property type="match status" value="1"/>
</dbReference>
<dbReference type="PROSITE" id="PS50405">
    <property type="entry name" value="GST_CTER"/>
    <property type="match status" value="1"/>
</dbReference>
<dbReference type="Gene3D" id="1.10.472.10">
    <property type="entry name" value="Cyclin-like"/>
    <property type="match status" value="2"/>
</dbReference>
<evidence type="ECO:0000259" key="4">
    <source>
        <dbReference type="PROSITE" id="PS50405"/>
    </source>
</evidence>
<dbReference type="InterPro" id="IPR036249">
    <property type="entry name" value="Thioredoxin-like_sf"/>
</dbReference>
<dbReference type="InterPro" id="IPR004045">
    <property type="entry name" value="Glutathione_S-Trfase_N"/>
</dbReference>
<feature type="compositionally biased region" description="Basic and acidic residues" evidence="2">
    <location>
        <begin position="533"/>
        <end position="548"/>
    </location>
</feature>
<dbReference type="InterPro" id="IPR006671">
    <property type="entry name" value="Cyclin_N"/>
</dbReference>
<dbReference type="Pfam" id="PF13409">
    <property type="entry name" value="GST_N_2"/>
    <property type="match status" value="1"/>
</dbReference>
<feature type="region of interest" description="Disordered" evidence="2">
    <location>
        <begin position="533"/>
        <end position="583"/>
    </location>
</feature>
<accession>A0AAD6C2E3</accession>
<name>A0AAD6C2E3_9EURO</name>
<dbReference type="InterPro" id="IPR050983">
    <property type="entry name" value="GST_Omega/HSP26"/>
</dbReference>
<reference evidence="5" key="2">
    <citation type="journal article" date="2023" name="IMA Fungus">
        <title>Comparative genomic study of the Penicillium genus elucidates a diverse pangenome and 15 lateral gene transfer events.</title>
        <authorList>
            <person name="Petersen C."/>
            <person name="Sorensen T."/>
            <person name="Nielsen M.R."/>
            <person name="Sondergaard T.E."/>
            <person name="Sorensen J.L."/>
            <person name="Fitzpatrick D.A."/>
            <person name="Frisvad J.C."/>
            <person name="Nielsen K.L."/>
        </authorList>
    </citation>
    <scope>NUCLEOTIDE SEQUENCE</scope>
    <source>
        <strain evidence="5">IBT 16125</strain>
    </source>
</reference>
<dbReference type="Pfam" id="PF13410">
    <property type="entry name" value="GST_C_2"/>
    <property type="match status" value="1"/>
</dbReference>
<dbReference type="GO" id="GO:0005737">
    <property type="term" value="C:cytoplasm"/>
    <property type="evidence" value="ECO:0007669"/>
    <property type="project" value="TreeGrafter"/>
</dbReference>
<feature type="domain" description="GST C-terminal" evidence="4">
    <location>
        <begin position="114"/>
        <end position="255"/>
    </location>
</feature>
<dbReference type="SUPFAM" id="SSF47616">
    <property type="entry name" value="GST C-terminal domain-like"/>
    <property type="match status" value="1"/>
</dbReference>
<feature type="domain" description="GST N-terminal" evidence="3">
    <location>
        <begin position="25"/>
        <end position="107"/>
    </location>
</feature>
<feature type="compositionally biased region" description="Basic and acidic residues" evidence="2">
    <location>
        <begin position="566"/>
        <end position="579"/>
    </location>
</feature>
<dbReference type="SFLD" id="SFLDS00019">
    <property type="entry name" value="Glutathione_Transferase_(cytos"/>
    <property type="match status" value="1"/>
</dbReference>
<dbReference type="InterPro" id="IPR036282">
    <property type="entry name" value="Glutathione-S-Trfase_C_sf"/>
</dbReference>
<evidence type="ECO:0000259" key="3">
    <source>
        <dbReference type="PROSITE" id="PS50404"/>
    </source>
</evidence>
<dbReference type="PANTHER" id="PTHR43968">
    <property type="match status" value="1"/>
</dbReference>
<dbReference type="SMART" id="SM00385">
    <property type="entry name" value="CYCLIN"/>
    <property type="match status" value="2"/>
</dbReference>
<gene>
    <name evidence="5" type="ORF">N7458_007639</name>
</gene>
<dbReference type="EMBL" id="JAPVEA010000007">
    <property type="protein sequence ID" value="KAJ5443767.1"/>
    <property type="molecule type" value="Genomic_DNA"/>
</dbReference>
<keyword evidence="1" id="KW-0195">Cyclin</keyword>
<evidence type="ECO:0000313" key="6">
    <source>
        <dbReference type="Proteomes" id="UP001213681"/>
    </source>
</evidence>